<dbReference type="GO" id="GO:0005929">
    <property type="term" value="C:cilium"/>
    <property type="evidence" value="ECO:0007669"/>
    <property type="project" value="Ensembl"/>
</dbReference>
<dbReference type="GO" id="GO:0072070">
    <property type="term" value="P:loop of Henle development"/>
    <property type="evidence" value="ECO:0007669"/>
    <property type="project" value="Ensembl"/>
</dbReference>
<evidence type="ECO:0000313" key="15">
    <source>
        <dbReference type="Ensembl" id="ENSSPUP00000007446.1"/>
    </source>
</evidence>
<gene>
    <name evidence="15" type="primary">UMOD</name>
</gene>
<evidence type="ECO:0000259" key="14">
    <source>
        <dbReference type="PROSITE" id="PS51034"/>
    </source>
</evidence>
<dbReference type="InterPro" id="IPR048290">
    <property type="entry name" value="ZP_chr"/>
</dbReference>
<evidence type="ECO:0000256" key="3">
    <source>
        <dbReference type="ARBA" id="ARBA00022475"/>
    </source>
</evidence>
<dbReference type="GO" id="GO:0006629">
    <property type="term" value="P:lipid metabolic process"/>
    <property type="evidence" value="ECO:0007669"/>
    <property type="project" value="Ensembl"/>
</dbReference>
<dbReference type="GO" id="GO:0005783">
    <property type="term" value="C:endoplasmic reticulum"/>
    <property type="evidence" value="ECO:0007669"/>
    <property type="project" value="Ensembl"/>
</dbReference>
<dbReference type="GO" id="GO:0046720">
    <property type="term" value="P:citric acid secretion"/>
    <property type="evidence" value="ECO:0007669"/>
    <property type="project" value="Ensembl"/>
</dbReference>
<dbReference type="GO" id="GO:0007029">
    <property type="term" value="P:endoplasmic reticulum organization"/>
    <property type="evidence" value="ECO:0007669"/>
    <property type="project" value="Ensembl"/>
</dbReference>
<evidence type="ECO:0000256" key="2">
    <source>
        <dbReference type="ARBA" id="ARBA00004613"/>
    </source>
</evidence>
<dbReference type="GO" id="GO:0098552">
    <property type="term" value="C:side of membrane"/>
    <property type="evidence" value="ECO:0007669"/>
    <property type="project" value="UniProtKB-KW"/>
</dbReference>
<dbReference type="GO" id="GO:0070294">
    <property type="term" value="P:renal sodium ion absorption"/>
    <property type="evidence" value="ECO:0007669"/>
    <property type="project" value="Ensembl"/>
</dbReference>
<keyword evidence="3" id="KW-1003">Cell membrane</keyword>
<dbReference type="Ensembl" id="ENSSPUT00000007934.1">
    <property type="protein sequence ID" value="ENSSPUP00000007446.1"/>
    <property type="gene ID" value="ENSSPUG00000005512.1"/>
</dbReference>
<dbReference type="GO" id="GO:0033555">
    <property type="term" value="P:multicellular organismal response to stress"/>
    <property type="evidence" value="ECO:0007669"/>
    <property type="project" value="Ensembl"/>
</dbReference>
<dbReference type="GO" id="GO:1990266">
    <property type="term" value="P:neutrophil migration"/>
    <property type="evidence" value="ECO:0007669"/>
    <property type="project" value="Ensembl"/>
</dbReference>
<evidence type="ECO:0000256" key="6">
    <source>
        <dbReference type="ARBA" id="ARBA00022588"/>
    </source>
</evidence>
<dbReference type="GO" id="GO:0016324">
    <property type="term" value="C:apical plasma membrane"/>
    <property type="evidence" value="ECO:0007669"/>
    <property type="project" value="UniProtKB-SubCell"/>
</dbReference>
<dbReference type="GO" id="GO:0060073">
    <property type="term" value="P:micturition"/>
    <property type="evidence" value="ECO:0007669"/>
    <property type="project" value="Ensembl"/>
</dbReference>
<dbReference type="GO" id="GO:0019864">
    <property type="term" value="F:IgG binding"/>
    <property type="evidence" value="ECO:0007669"/>
    <property type="project" value="Ensembl"/>
</dbReference>
<dbReference type="GO" id="GO:0072233">
    <property type="term" value="P:metanephric thick ascending limb development"/>
    <property type="evidence" value="ECO:0007669"/>
    <property type="project" value="Ensembl"/>
</dbReference>
<dbReference type="AlphaFoldDB" id="A0A8D0GMG4"/>
<keyword evidence="12" id="KW-0325">Glycoprotein</keyword>
<dbReference type="GO" id="GO:0051223">
    <property type="term" value="P:regulation of protein transport"/>
    <property type="evidence" value="ECO:0007669"/>
    <property type="project" value="Ensembl"/>
</dbReference>
<dbReference type="GO" id="GO:0072051">
    <property type="term" value="P:juxtaglomerular apparatus development"/>
    <property type="evidence" value="ECO:0007669"/>
    <property type="project" value="Ensembl"/>
</dbReference>
<dbReference type="PANTHER" id="PTHR14002">
    <property type="entry name" value="ENDOGLIN/TGF-BETA RECEPTOR TYPE III"/>
    <property type="match status" value="1"/>
</dbReference>
<dbReference type="GO" id="GO:0035809">
    <property type="term" value="P:regulation of urine volume"/>
    <property type="evidence" value="ECO:0007669"/>
    <property type="project" value="Ensembl"/>
</dbReference>
<keyword evidence="8" id="KW-0732">Signal</keyword>
<dbReference type="InterPro" id="IPR055356">
    <property type="entry name" value="ZP-N"/>
</dbReference>
<dbReference type="SMART" id="SM00241">
    <property type="entry name" value="ZP"/>
    <property type="match status" value="1"/>
</dbReference>
<dbReference type="PROSITE" id="PS51034">
    <property type="entry name" value="ZP_2"/>
    <property type="match status" value="1"/>
</dbReference>
<dbReference type="InterPro" id="IPR057774">
    <property type="entry name" value="D8C_UMOD/GP2/OIT3-like"/>
</dbReference>
<evidence type="ECO:0000256" key="7">
    <source>
        <dbReference type="ARBA" id="ARBA00022622"/>
    </source>
</evidence>
<evidence type="ECO:0000256" key="10">
    <source>
        <dbReference type="ARBA" id="ARBA00023136"/>
    </source>
</evidence>
<dbReference type="GO" id="GO:0006954">
    <property type="term" value="P:inflammatory response"/>
    <property type="evidence" value="ECO:0007669"/>
    <property type="project" value="Ensembl"/>
</dbReference>
<dbReference type="GO" id="GO:0072221">
    <property type="term" value="P:metanephric distal convoluted tubule development"/>
    <property type="evidence" value="ECO:0007669"/>
    <property type="project" value="Ensembl"/>
</dbReference>
<dbReference type="GO" id="GO:0072665">
    <property type="term" value="P:protein localization to vacuole"/>
    <property type="evidence" value="ECO:0007669"/>
    <property type="project" value="Ensembl"/>
</dbReference>
<dbReference type="GO" id="GO:0072044">
    <property type="term" value="P:collecting duct development"/>
    <property type="evidence" value="ECO:0007669"/>
    <property type="project" value="Ensembl"/>
</dbReference>
<dbReference type="GO" id="GO:0007157">
    <property type="term" value="P:heterophilic cell-cell adhesion via plasma membrane cell adhesion molecules"/>
    <property type="evidence" value="ECO:0007669"/>
    <property type="project" value="Ensembl"/>
</dbReference>
<dbReference type="FunFam" id="2.60.40.4100:FF:000001">
    <property type="entry name" value="alpha-tectorin isoform X1"/>
    <property type="match status" value="1"/>
</dbReference>
<dbReference type="Pfam" id="PF00100">
    <property type="entry name" value="Zona_pellucida"/>
    <property type="match status" value="1"/>
</dbReference>
<dbReference type="GO" id="GO:0008380">
    <property type="term" value="P:RNA splicing"/>
    <property type="evidence" value="ECO:0007669"/>
    <property type="project" value="Ensembl"/>
</dbReference>
<feature type="domain" description="ZP" evidence="14">
    <location>
        <begin position="207"/>
        <end position="458"/>
    </location>
</feature>
<protein>
    <submittedName>
        <fullName evidence="15">Uromodulin</fullName>
    </submittedName>
</protein>
<reference evidence="15" key="2">
    <citation type="submission" date="2025-09" db="UniProtKB">
        <authorList>
            <consortium name="Ensembl"/>
        </authorList>
    </citation>
    <scope>IDENTIFICATION</scope>
</reference>
<keyword evidence="6" id="KW-0399">Innate immunity</keyword>
<dbReference type="PRINTS" id="PR00023">
    <property type="entry name" value="ZPELLUCIDA"/>
</dbReference>
<keyword evidence="11" id="KW-1015">Disulfide bond</keyword>
<keyword evidence="4" id="KW-0964">Secreted</keyword>
<sequence>MVANDSCHGGSDPGWVTASHIVRCGLLWLNWADGSLGSNGSSVCSDPCSSHTVLDNYWRSTSYGSGSNCDSDKRGWYRFVGSGGERMPETCVPINRCNTHAPIWLDGSHPSQDDSIVTRISCAHWDGNCCRWSSNVQVKACVGGYYVYKLEGTPECSLTYCTDPAYIGDPCSCNADEVCKLVNGTWGCQCTQELNSFDISNLQPELDCGTDHIKISISKCQLETMGFQNIIMHLTDNGCFGFEERRNRTLVSVVTPTQAGQCGTQLTKNETHATYSNTLYVADGMVIRENEININFNCSYPLEMKVSLETAIQPIVSSLNISLGGTGKFTIRMALYQDLNYTSPYEESRVVLSTDAMLYVGVMLDDGDTSQFVVVMKNCYATPTENAMDPLKYFIIQNSCSNPRDSTVTVSENGVSAHGQFALQVFKFVGSHNLVYLHCEIHLCDVHAEACKPVINVLLLPRFACILDNLAGSCPYGSCLPRICITEIQISLLGRCYAGPRN</sequence>
<evidence type="ECO:0000256" key="11">
    <source>
        <dbReference type="ARBA" id="ARBA00023157"/>
    </source>
</evidence>
<proteinExistence type="predicted"/>
<evidence type="ECO:0000256" key="13">
    <source>
        <dbReference type="ARBA" id="ARBA00023288"/>
    </source>
</evidence>
<dbReference type="GO" id="GO:0097744">
    <property type="term" value="P:renal urate salt excretion"/>
    <property type="evidence" value="ECO:0007669"/>
    <property type="project" value="Ensembl"/>
</dbReference>
<name>A0A8D0GMG4_SPHPU</name>
<dbReference type="FunFam" id="2.60.40.3210:FF:000003">
    <property type="entry name" value="Glycoprotein 2"/>
    <property type="match status" value="1"/>
</dbReference>
<keyword evidence="13" id="KW-0449">Lipoprotein</keyword>
<dbReference type="InterPro" id="IPR001507">
    <property type="entry name" value="ZP_dom"/>
</dbReference>
<comment type="subcellular location">
    <subcellularLocation>
        <location evidence="1">Apical cell membrane</location>
        <topology evidence="1">Lipid-anchor</topology>
        <topology evidence="1">GPI-anchor</topology>
    </subcellularLocation>
    <subcellularLocation>
        <location evidence="2">Secreted</location>
    </subcellularLocation>
</comment>
<dbReference type="GO" id="GO:0009410">
    <property type="term" value="P:response to xenobiotic stimulus"/>
    <property type="evidence" value="ECO:0007669"/>
    <property type="project" value="Ensembl"/>
</dbReference>
<evidence type="ECO:0000313" key="16">
    <source>
        <dbReference type="Proteomes" id="UP000694392"/>
    </source>
</evidence>
<dbReference type="Proteomes" id="UP000694392">
    <property type="component" value="Unplaced"/>
</dbReference>
<dbReference type="GO" id="GO:0015747">
    <property type="term" value="P:urate transport"/>
    <property type="evidence" value="ECO:0007669"/>
    <property type="project" value="Ensembl"/>
</dbReference>
<dbReference type="GO" id="GO:0140367">
    <property type="term" value="P:antibacterial innate immune response"/>
    <property type="evidence" value="ECO:0007669"/>
    <property type="project" value="Ensembl"/>
</dbReference>
<keyword evidence="7" id="KW-0336">GPI-anchor</keyword>
<dbReference type="GO" id="GO:0009414">
    <property type="term" value="P:response to water deprivation"/>
    <property type="evidence" value="ECO:0007669"/>
    <property type="project" value="Ensembl"/>
</dbReference>
<dbReference type="GO" id="GO:0016323">
    <property type="term" value="C:basolateral plasma membrane"/>
    <property type="evidence" value="ECO:0007669"/>
    <property type="project" value="Ensembl"/>
</dbReference>
<dbReference type="PROSITE" id="PS00682">
    <property type="entry name" value="ZP_1"/>
    <property type="match status" value="1"/>
</dbReference>
<dbReference type="Gene3D" id="2.60.40.4100">
    <property type="entry name" value="Zona pellucida, ZP-C domain"/>
    <property type="match status" value="1"/>
</dbReference>
<keyword evidence="5" id="KW-0245">EGF-like domain</keyword>
<evidence type="ECO:0000256" key="9">
    <source>
        <dbReference type="ARBA" id="ARBA00022859"/>
    </source>
</evidence>
<dbReference type="Pfam" id="PF23283">
    <property type="entry name" value="D8C_UMOD"/>
    <property type="match status" value="1"/>
</dbReference>
<dbReference type="GO" id="GO:0003094">
    <property type="term" value="P:glomerular filtration"/>
    <property type="evidence" value="ECO:0007669"/>
    <property type="project" value="Ensembl"/>
</dbReference>
<accession>A0A8D0GMG4</accession>
<dbReference type="GO" id="GO:0036503">
    <property type="term" value="P:ERAD pathway"/>
    <property type="evidence" value="ECO:0007669"/>
    <property type="project" value="Ensembl"/>
</dbReference>
<dbReference type="GO" id="GO:0007159">
    <property type="term" value="P:leukocyte cell-cell adhesion"/>
    <property type="evidence" value="ECO:0007669"/>
    <property type="project" value="Ensembl"/>
</dbReference>
<reference evidence="15" key="1">
    <citation type="submission" date="2025-08" db="UniProtKB">
        <authorList>
            <consortium name="Ensembl"/>
        </authorList>
    </citation>
    <scope>IDENTIFICATION</scope>
</reference>
<dbReference type="GeneTree" id="ENSGT00940000156742"/>
<dbReference type="InterPro" id="IPR017977">
    <property type="entry name" value="ZP_dom_CS"/>
</dbReference>
<dbReference type="GO" id="GO:0055075">
    <property type="term" value="P:potassium ion homeostasis"/>
    <property type="evidence" value="ECO:0007669"/>
    <property type="project" value="Ensembl"/>
</dbReference>
<evidence type="ECO:0000256" key="5">
    <source>
        <dbReference type="ARBA" id="ARBA00022536"/>
    </source>
</evidence>
<organism evidence="15 16">
    <name type="scientific">Sphenodon punctatus</name>
    <name type="common">Tuatara</name>
    <name type="synonym">Hatteria punctata</name>
    <dbReference type="NCBI Taxonomy" id="8508"/>
    <lineage>
        <taxon>Eukaryota</taxon>
        <taxon>Metazoa</taxon>
        <taxon>Chordata</taxon>
        <taxon>Craniata</taxon>
        <taxon>Vertebrata</taxon>
        <taxon>Euteleostomi</taxon>
        <taxon>Lepidosauria</taxon>
        <taxon>Sphenodontia</taxon>
        <taxon>Sphenodontidae</taxon>
        <taxon>Sphenodon</taxon>
    </lineage>
</organism>
<dbReference type="GO" id="GO:0050829">
    <property type="term" value="P:defense response to Gram-negative bacterium"/>
    <property type="evidence" value="ECO:0007669"/>
    <property type="project" value="Ensembl"/>
</dbReference>
<dbReference type="GO" id="GO:0006874">
    <property type="term" value="P:intracellular calcium ion homeostasis"/>
    <property type="evidence" value="ECO:0007669"/>
    <property type="project" value="Ensembl"/>
</dbReference>
<dbReference type="GO" id="GO:0000922">
    <property type="term" value="C:spindle pole"/>
    <property type="evidence" value="ECO:0007669"/>
    <property type="project" value="Ensembl"/>
</dbReference>
<dbReference type="GO" id="GO:0034620">
    <property type="term" value="P:cellular response to unfolded protein"/>
    <property type="evidence" value="ECO:0007669"/>
    <property type="project" value="Ensembl"/>
</dbReference>
<dbReference type="GO" id="GO:0030644">
    <property type="term" value="P:intracellular chloride ion homeostasis"/>
    <property type="evidence" value="ECO:0007669"/>
    <property type="project" value="Ensembl"/>
</dbReference>
<dbReference type="InterPro" id="IPR055355">
    <property type="entry name" value="ZP-C"/>
</dbReference>
<dbReference type="GO" id="GO:0071918">
    <property type="term" value="P:urea transmembrane transport"/>
    <property type="evidence" value="ECO:0007669"/>
    <property type="project" value="Ensembl"/>
</dbReference>
<dbReference type="GO" id="GO:0006883">
    <property type="term" value="P:intracellular sodium ion homeostasis"/>
    <property type="evidence" value="ECO:0007669"/>
    <property type="project" value="Ensembl"/>
</dbReference>
<dbReference type="GO" id="GO:0006457">
    <property type="term" value="P:protein folding"/>
    <property type="evidence" value="ECO:0007669"/>
    <property type="project" value="Ensembl"/>
</dbReference>
<dbReference type="GO" id="GO:0005615">
    <property type="term" value="C:extracellular space"/>
    <property type="evidence" value="ECO:0007669"/>
    <property type="project" value="Ensembl"/>
</dbReference>
<dbReference type="GO" id="GO:0003091">
    <property type="term" value="P:renal water homeostasis"/>
    <property type="evidence" value="ECO:0007669"/>
    <property type="project" value="Ensembl"/>
</dbReference>
<dbReference type="GO" id="GO:0030643">
    <property type="term" value="P:intracellular phosphate ion homeostasis"/>
    <property type="evidence" value="ECO:0007669"/>
    <property type="project" value="Ensembl"/>
</dbReference>
<dbReference type="GO" id="GO:0097190">
    <property type="term" value="P:apoptotic signaling pathway"/>
    <property type="evidence" value="ECO:0007669"/>
    <property type="project" value="Ensembl"/>
</dbReference>
<dbReference type="GO" id="GO:0032496">
    <property type="term" value="P:response to lipopolysaccharide"/>
    <property type="evidence" value="ECO:0007669"/>
    <property type="project" value="Ensembl"/>
</dbReference>
<dbReference type="GO" id="GO:0002251">
    <property type="term" value="P:organ or tissue specific immune response"/>
    <property type="evidence" value="ECO:0007669"/>
    <property type="project" value="Ensembl"/>
</dbReference>
<dbReference type="GO" id="GO:0008217">
    <property type="term" value="P:regulation of blood pressure"/>
    <property type="evidence" value="ECO:0007669"/>
    <property type="project" value="Ensembl"/>
</dbReference>
<evidence type="ECO:0000256" key="8">
    <source>
        <dbReference type="ARBA" id="ARBA00022729"/>
    </source>
</evidence>
<dbReference type="GO" id="GO:0044861">
    <property type="term" value="P:protein transport into plasma membrane raft"/>
    <property type="evidence" value="ECO:0007669"/>
    <property type="project" value="Ensembl"/>
</dbReference>
<dbReference type="InterPro" id="IPR042235">
    <property type="entry name" value="ZP-C_dom"/>
</dbReference>
<evidence type="ECO:0000256" key="4">
    <source>
        <dbReference type="ARBA" id="ARBA00022525"/>
    </source>
</evidence>
<dbReference type="GO" id="GO:0033209">
    <property type="term" value="P:tumor necrosis factor-mediated signaling pathway"/>
    <property type="evidence" value="ECO:0007669"/>
    <property type="project" value="Ensembl"/>
</dbReference>
<dbReference type="PANTHER" id="PTHR14002:SF40">
    <property type="entry name" value="UROMODULIN"/>
    <property type="match status" value="1"/>
</dbReference>
<dbReference type="GO" id="GO:0097709">
    <property type="term" value="P:connective tissue replacement"/>
    <property type="evidence" value="ECO:0007669"/>
    <property type="project" value="Ensembl"/>
</dbReference>
<dbReference type="GO" id="GO:0006914">
    <property type="term" value="P:autophagy"/>
    <property type="evidence" value="ECO:0007669"/>
    <property type="project" value="Ensembl"/>
</dbReference>
<keyword evidence="16" id="KW-1185">Reference proteome</keyword>
<dbReference type="Gene3D" id="2.60.40.3210">
    <property type="entry name" value="Zona pellucida, ZP-N domain"/>
    <property type="match status" value="1"/>
</dbReference>
<evidence type="ECO:0000256" key="1">
    <source>
        <dbReference type="ARBA" id="ARBA00004303"/>
    </source>
</evidence>
<keyword evidence="10" id="KW-0472">Membrane</keyword>
<dbReference type="Pfam" id="PF23344">
    <property type="entry name" value="ZP-N"/>
    <property type="match status" value="1"/>
</dbReference>
<keyword evidence="9" id="KW-0391">Immunity</keyword>
<evidence type="ECO:0000256" key="12">
    <source>
        <dbReference type="ARBA" id="ARBA00023180"/>
    </source>
</evidence>